<dbReference type="OrthoDB" id="2588098at2759"/>
<comment type="caution">
    <text evidence="1">The sequence shown here is derived from an EMBL/GenBank/DDBJ whole genome shotgun (WGS) entry which is preliminary data.</text>
</comment>
<name>A0A9P7G2X1_9AGAR</name>
<reference evidence="1" key="2">
    <citation type="submission" date="2021-10" db="EMBL/GenBank/DDBJ databases">
        <title>Phylogenomics reveals ancestral predisposition of the termite-cultivated fungus Termitomyces towards a domesticated lifestyle.</title>
        <authorList>
            <person name="Auxier B."/>
            <person name="Grum-Grzhimaylo A."/>
            <person name="Cardenas M.E."/>
            <person name="Lodge J.D."/>
            <person name="Laessoe T."/>
            <person name="Pedersen O."/>
            <person name="Smith M.E."/>
            <person name="Kuyper T.W."/>
            <person name="Franco-Molano E.A."/>
            <person name="Baroni T.J."/>
            <person name="Aanen D.K."/>
        </authorList>
    </citation>
    <scope>NUCLEOTIDE SEQUENCE</scope>
    <source>
        <strain evidence="1">AP01</strain>
        <tissue evidence="1">Mycelium</tissue>
    </source>
</reference>
<reference evidence="1" key="1">
    <citation type="submission" date="2020-07" db="EMBL/GenBank/DDBJ databases">
        <authorList>
            <person name="Nieuwenhuis M."/>
            <person name="Van De Peppel L.J.J."/>
        </authorList>
    </citation>
    <scope>NUCLEOTIDE SEQUENCE</scope>
    <source>
        <strain evidence="1">AP01</strain>
        <tissue evidence="1">Mycelium</tissue>
    </source>
</reference>
<evidence type="ECO:0000313" key="2">
    <source>
        <dbReference type="Proteomes" id="UP000775547"/>
    </source>
</evidence>
<proteinExistence type="predicted"/>
<sequence>MGQYFHIVNLDNCSPDGVDIAPINGKFGEHFAGLDDPRLMNALWIPEPGHKHITAAPYSQLSTEPLKVRHSPERIRRYPKRSLANETGEGLPQLPNEIIDHIYQNFHHLIYILRFAATCQRYYDIGRSHIETFMSATFIDSWAGNRIICLGDYAYMNDLPSGMVTDAERELIKKQFNGDEDEDEDEDEEGSDEDEEYYSIYDRLCFLQQLDPLWDIRRKSAPYRALTYDGRLSTFFSELGGHYRHREEKAHMDLDTAYVLRDLISISAITLPGTDIKKLYSGAYVLRNLTSKEFIRGDAIRDLWKKYRFMRHTRFNHVLIIRITWSSDPSLSFEYEGPIQIHRGKWAGHRFDLSEVTSVRNEEGVLEGWKDVSWEVLNELITIHGGHVRDE</sequence>
<evidence type="ECO:0000313" key="1">
    <source>
        <dbReference type="EMBL" id="KAG5641810.1"/>
    </source>
</evidence>
<dbReference type="EMBL" id="JABCKV010000246">
    <property type="protein sequence ID" value="KAG5641810.1"/>
    <property type="molecule type" value="Genomic_DNA"/>
</dbReference>
<gene>
    <name evidence="1" type="ORF">DXG03_004152</name>
</gene>
<accession>A0A9P7G2X1</accession>
<organism evidence="1 2">
    <name type="scientific">Asterophora parasitica</name>
    <dbReference type="NCBI Taxonomy" id="117018"/>
    <lineage>
        <taxon>Eukaryota</taxon>
        <taxon>Fungi</taxon>
        <taxon>Dikarya</taxon>
        <taxon>Basidiomycota</taxon>
        <taxon>Agaricomycotina</taxon>
        <taxon>Agaricomycetes</taxon>
        <taxon>Agaricomycetidae</taxon>
        <taxon>Agaricales</taxon>
        <taxon>Tricholomatineae</taxon>
        <taxon>Lyophyllaceae</taxon>
        <taxon>Asterophora</taxon>
    </lineage>
</organism>
<dbReference type="AlphaFoldDB" id="A0A9P7G2X1"/>
<protein>
    <recommendedName>
        <fullName evidence="3">F-box domain-containing protein</fullName>
    </recommendedName>
</protein>
<dbReference type="Proteomes" id="UP000775547">
    <property type="component" value="Unassembled WGS sequence"/>
</dbReference>
<keyword evidence="2" id="KW-1185">Reference proteome</keyword>
<evidence type="ECO:0008006" key="3">
    <source>
        <dbReference type="Google" id="ProtNLM"/>
    </source>
</evidence>